<protein>
    <submittedName>
        <fullName evidence="1">Uncharacterized protein</fullName>
    </submittedName>
</protein>
<reference evidence="1 2" key="1">
    <citation type="journal article" date="2016" name="Sci. Rep.">
        <title>Metabolic traits of an uncultured archaeal lineage -MSBL1- from brine pools of the Red Sea.</title>
        <authorList>
            <person name="Mwirichia R."/>
            <person name="Alam I."/>
            <person name="Rashid M."/>
            <person name="Vinu M."/>
            <person name="Ba-Alawi W."/>
            <person name="Anthony Kamau A."/>
            <person name="Kamanda Ngugi D."/>
            <person name="Goker M."/>
            <person name="Klenk H.P."/>
            <person name="Bajic V."/>
            <person name="Stingl U."/>
        </authorList>
    </citation>
    <scope>NUCLEOTIDE SEQUENCE [LARGE SCALE GENOMIC DNA]</scope>
    <source>
        <strain evidence="1">SCGC-AAA382F02</strain>
    </source>
</reference>
<gene>
    <name evidence="1" type="ORF">AKJ53_01500</name>
</gene>
<evidence type="ECO:0000313" key="2">
    <source>
        <dbReference type="Proteomes" id="UP000070491"/>
    </source>
</evidence>
<name>A0A133VHX0_9EURY</name>
<dbReference type="Proteomes" id="UP000070491">
    <property type="component" value="Unassembled WGS sequence"/>
</dbReference>
<sequence>MKLKEPMKIETEIYGPDTKTALFPKNSVFVVPAETADMWVSEDLVEIIPLTDEEFEEMEEQRKKAKRLDLFPKFIGRGKENVVEPESKGKEIKASLGL</sequence>
<evidence type="ECO:0000313" key="1">
    <source>
        <dbReference type="EMBL" id="KXB06027.1"/>
    </source>
</evidence>
<accession>A0A133VHX0</accession>
<dbReference type="EMBL" id="LHYG01000018">
    <property type="protein sequence ID" value="KXB06027.1"/>
    <property type="molecule type" value="Genomic_DNA"/>
</dbReference>
<comment type="caution">
    <text evidence="1">The sequence shown here is derived from an EMBL/GenBank/DDBJ whole genome shotgun (WGS) entry which is preliminary data.</text>
</comment>
<proteinExistence type="predicted"/>
<organism evidence="1 2">
    <name type="scientific">candidate division MSBL1 archaeon SCGC-AAA382F02</name>
    <dbReference type="NCBI Taxonomy" id="1698282"/>
    <lineage>
        <taxon>Archaea</taxon>
        <taxon>Methanobacteriati</taxon>
        <taxon>Methanobacteriota</taxon>
        <taxon>candidate division MSBL1</taxon>
    </lineage>
</organism>
<dbReference type="AlphaFoldDB" id="A0A133VHX0"/>
<keyword evidence="2" id="KW-1185">Reference proteome</keyword>